<keyword evidence="2" id="KW-0472">Membrane</keyword>
<feature type="region of interest" description="Disordered" evidence="1">
    <location>
        <begin position="75"/>
        <end position="104"/>
    </location>
</feature>
<reference evidence="3" key="1">
    <citation type="submission" date="2023-06" db="EMBL/GenBank/DDBJ databases">
        <authorList>
            <person name="Kurt Z."/>
        </authorList>
    </citation>
    <scope>NUCLEOTIDE SEQUENCE</scope>
</reference>
<keyword evidence="5" id="KW-1185">Reference proteome</keyword>
<sequence>MLDMTWLERLVELNIIKTLISQNTQQLFQFIYFCFCIVSCLCFQILIFQKLQFPTFSPPELQINFFALKQTKYESQQNQNSNQRTLNNELKSTPKKTQPNFNKNKLKTKVQTSQINKTEENGQLKETVQTEPVKVQQKGIRIN</sequence>
<dbReference type="Proteomes" id="UP001642409">
    <property type="component" value="Unassembled WGS sequence"/>
</dbReference>
<keyword evidence="2" id="KW-1133">Transmembrane helix</keyword>
<keyword evidence="2" id="KW-0812">Transmembrane</keyword>
<evidence type="ECO:0000313" key="3">
    <source>
        <dbReference type="EMBL" id="CAI9915280.1"/>
    </source>
</evidence>
<protein>
    <submittedName>
        <fullName evidence="4">Hypothetical_protein</fullName>
    </submittedName>
</protein>
<accession>A0AA86TE77</accession>
<proteinExistence type="predicted"/>
<reference evidence="4 5" key="2">
    <citation type="submission" date="2024-07" db="EMBL/GenBank/DDBJ databases">
        <authorList>
            <person name="Akdeniz Z."/>
        </authorList>
    </citation>
    <scope>NUCLEOTIDE SEQUENCE [LARGE SCALE GENOMIC DNA]</scope>
</reference>
<organism evidence="3">
    <name type="scientific">Hexamita inflata</name>
    <dbReference type="NCBI Taxonomy" id="28002"/>
    <lineage>
        <taxon>Eukaryota</taxon>
        <taxon>Metamonada</taxon>
        <taxon>Diplomonadida</taxon>
        <taxon>Hexamitidae</taxon>
        <taxon>Hexamitinae</taxon>
        <taxon>Hexamita</taxon>
    </lineage>
</organism>
<evidence type="ECO:0000256" key="2">
    <source>
        <dbReference type="SAM" id="Phobius"/>
    </source>
</evidence>
<evidence type="ECO:0000313" key="4">
    <source>
        <dbReference type="EMBL" id="CAL6082245.1"/>
    </source>
</evidence>
<dbReference type="EMBL" id="CAXDID020000362">
    <property type="protein sequence ID" value="CAL6082245.1"/>
    <property type="molecule type" value="Genomic_DNA"/>
</dbReference>
<name>A0AA86TE77_9EUKA</name>
<gene>
    <name evidence="3" type="ORF">HINF_LOCUS2925</name>
    <name evidence="4" type="ORF">HINF_LOCUS61037</name>
</gene>
<comment type="caution">
    <text evidence="3">The sequence shown here is derived from an EMBL/GenBank/DDBJ whole genome shotgun (WGS) entry which is preliminary data.</text>
</comment>
<feature type="transmembrane region" description="Helical" evidence="2">
    <location>
        <begin position="27"/>
        <end position="48"/>
    </location>
</feature>
<evidence type="ECO:0000313" key="5">
    <source>
        <dbReference type="Proteomes" id="UP001642409"/>
    </source>
</evidence>
<evidence type="ECO:0000256" key="1">
    <source>
        <dbReference type="SAM" id="MobiDB-lite"/>
    </source>
</evidence>
<dbReference type="EMBL" id="CATOUU010000069">
    <property type="protein sequence ID" value="CAI9915280.1"/>
    <property type="molecule type" value="Genomic_DNA"/>
</dbReference>
<dbReference type="AlphaFoldDB" id="A0AA86TE77"/>